<protein>
    <submittedName>
        <fullName evidence="7">RNA polymerase sigma factor</fullName>
    </submittedName>
</protein>
<evidence type="ECO:0000256" key="4">
    <source>
        <dbReference type="ARBA" id="ARBA00023163"/>
    </source>
</evidence>
<keyword evidence="3" id="KW-0731">Sigma factor</keyword>
<feature type="domain" description="RNA polymerase sigma-70 region 2" evidence="5">
    <location>
        <begin position="34"/>
        <end position="99"/>
    </location>
</feature>
<keyword evidence="4" id="KW-0804">Transcription</keyword>
<dbReference type="Pfam" id="PF08281">
    <property type="entry name" value="Sigma70_r4_2"/>
    <property type="match status" value="1"/>
</dbReference>
<dbReference type="SUPFAM" id="SSF88946">
    <property type="entry name" value="Sigma2 domain of RNA polymerase sigma factors"/>
    <property type="match status" value="1"/>
</dbReference>
<dbReference type="Gene3D" id="1.10.10.10">
    <property type="entry name" value="Winged helix-like DNA-binding domain superfamily/Winged helix DNA-binding domain"/>
    <property type="match status" value="1"/>
</dbReference>
<dbReference type="InterPro" id="IPR036388">
    <property type="entry name" value="WH-like_DNA-bd_sf"/>
</dbReference>
<dbReference type="InterPro" id="IPR013324">
    <property type="entry name" value="RNA_pol_sigma_r3/r4-like"/>
</dbReference>
<comment type="caution">
    <text evidence="7">The sequence shown here is derived from an EMBL/GenBank/DDBJ whole genome shotgun (WGS) entry which is preliminary data.</text>
</comment>
<dbReference type="Proteomes" id="UP001501803">
    <property type="component" value="Unassembled WGS sequence"/>
</dbReference>
<dbReference type="InterPro" id="IPR007627">
    <property type="entry name" value="RNA_pol_sigma70_r2"/>
</dbReference>
<dbReference type="InterPro" id="IPR039425">
    <property type="entry name" value="RNA_pol_sigma-70-like"/>
</dbReference>
<dbReference type="InterPro" id="IPR014284">
    <property type="entry name" value="RNA_pol_sigma-70_dom"/>
</dbReference>
<keyword evidence="8" id="KW-1185">Reference proteome</keyword>
<evidence type="ECO:0000259" key="5">
    <source>
        <dbReference type="Pfam" id="PF04542"/>
    </source>
</evidence>
<feature type="domain" description="RNA polymerase sigma factor 70 region 4 type 2" evidence="6">
    <location>
        <begin position="132"/>
        <end position="183"/>
    </location>
</feature>
<keyword evidence="2" id="KW-0805">Transcription regulation</keyword>
<dbReference type="SUPFAM" id="SSF88659">
    <property type="entry name" value="Sigma3 and sigma4 domains of RNA polymerase sigma factors"/>
    <property type="match status" value="1"/>
</dbReference>
<evidence type="ECO:0000256" key="1">
    <source>
        <dbReference type="ARBA" id="ARBA00010641"/>
    </source>
</evidence>
<evidence type="ECO:0000313" key="8">
    <source>
        <dbReference type="Proteomes" id="UP001501803"/>
    </source>
</evidence>
<dbReference type="PANTHER" id="PTHR43133">
    <property type="entry name" value="RNA POLYMERASE ECF-TYPE SIGMA FACTO"/>
    <property type="match status" value="1"/>
</dbReference>
<dbReference type="PANTHER" id="PTHR43133:SF25">
    <property type="entry name" value="RNA POLYMERASE SIGMA FACTOR RFAY-RELATED"/>
    <property type="match status" value="1"/>
</dbReference>
<dbReference type="InterPro" id="IPR013249">
    <property type="entry name" value="RNA_pol_sigma70_r4_t2"/>
</dbReference>
<reference evidence="8" key="1">
    <citation type="journal article" date="2019" name="Int. J. Syst. Evol. Microbiol.">
        <title>The Global Catalogue of Microorganisms (GCM) 10K type strain sequencing project: providing services to taxonomists for standard genome sequencing and annotation.</title>
        <authorList>
            <consortium name="The Broad Institute Genomics Platform"/>
            <consortium name="The Broad Institute Genome Sequencing Center for Infectious Disease"/>
            <person name="Wu L."/>
            <person name="Ma J."/>
        </authorList>
    </citation>
    <scope>NUCLEOTIDE SEQUENCE [LARGE SCALE GENOMIC DNA]</scope>
    <source>
        <strain evidence="8">JCM 17021</strain>
    </source>
</reference>
<organism evidence="7 8">
    <name type="scientific">Leifsonia kafniensis</name>
    <dbReference type="NCBI Taxonomy" id="475957"/>
    <lineage>
        <taxon>Bacteria</taxon>
        <taxon>Bacillati</taxon>
        <taxon>Actinomycetota</taxon>
        <taxon>Actinomycetes</taxon>
        <taxon>Micrococcales</taxon>
        <taxon>Microbacteriaceae</taxon>
        <taxon>Leifsonia</taxon>
    </lineage>
</organism>
<name>A0ABP7KBR3_9MICO</name>
<dbReference type="RefSeq" id="WP_345063939.1">
    <property type="nucleotide sequence ID" value="NZ_BAABCN010000002.1"/>
</dbReference>
<dbReference type="EMBL" id="BAABCN010000002">
    <property type="protein sequence ID" value="GAA3872408.1"/>
    <property type="molecule type" value="Genomic_DNA"/>
</dbReference>
<evidence type="ECO:0000259" key="6">
    <source>
        <dbReference type="Pfam" id="PF08281"/>
    </source>
</evidence>
<dbReference type="NCBIfam" id="TIGR02937">
    <property type="entry name" value="sigma70-ECF"/>
    <property type="match status" value="1"/>
</dbReference>
<dbReference type="Gene3D" id="1.10.1740.10">
    <property type="match status" value="1"/>
</dbReference>
<dbReference type="Pfam" id="PF04542">
    <property type="entry name" value="Sigma70_r2"/>
    <property type="match status" value="1"/>
</dbReference>
<evidence type="ECO:0000256" key="2">
    <source>
        <dbReference type="ARBA" id="ARBA00023015"/>
    </source>
</evidence>
<dbReference type="CDD" id="cd06171">
    <property type="entry name" value="Sigma70_r4"/>
    <property type="match status" value="1"/>
</dbReference>
<dbReference type="InterPro" id="IPR013325">
    <property type="entry name" value="RNA_pol_sigma_r2"/>
</dbReference>
<comment type="similarity">
    <text evidence="1">Belongs to the sigma-70 factor family. ECF subfamily.</text>
</comment>
<gene>
    <name evidence="7" type="ORF">GCM10022381_14340</name>
</gene>
<proteinExistence type="inferred from homology"/>
<accession>A0ABP7KBR3</accession>
<sequence length="194" mass="21697">MHLATVREATASPPSDHELIEQCAEGDRRAFATIFRRHSRVVYAVAITVVRNQADAEEVLSDTFLTLWRKRESVGFIDGSALPWLIATTRYQSLNRRRAGFREAAISLNDEIDSHTSVGADVTAAERQLTARLDEIIAGLGPLEQRIVQLCLVNNLSYEQAAKKLGVSHATVRNRLSRARAQLRHELAHEEDSE</sequence>
<evidence type="ECO:0000256" key="3">
    <source>
        <dbReference type="ARBA" id="ARBA00023082"/>
    </source>
</evidence>
<evidence type="ECO:0000313" key="7">
    <source>
        <dbReference type="EMBL" id="GAA3872408.1"/>
    </source>
</evidence>